<evidence type="ECO:0000313" key="4">
    <source>
        <dbReference type="Proteomes" id="UP000318509"/>
    </source>
</evidence>
<proteinExistence type="predicted"/>
<dbReference type="SUPFAM" id="SSF49503">
    <property type="entry name" value="Cupredoxins"/>
    <property type="match status" value="1"/>
</dbReference>
<keyword evidence="1" id="KW-0479">Metal-binding</keyword>
<protein>
    <recommendedName>
        <fullName evidence="2">Sulfocyanin-like C-terminal domain-containing protein</fullName>
    </recommendedName>
</protein>
<dbReference type="AlphaFoldDB" id="A0A537K3X8"/>
<dbReference type="Proteomes" id="UP000318509">
    <property type="component" value="Unassembled WGS sequence"/>
</dbReference>
<dbReference type="EMBL" id="VBAK01000112">
    <property type="protein sequence ID" value="TMI90478.1"/>
    <property type="molecule type" value="Genomic_DNA"/>
</dbReference>
<dbReference type="InterPro" id="IPR033138">
    <property type="entry name" value="Cu_oxidase_CS"/>
</dbReference>
<dbReference type="GO" id="GO:0046872">
    <property type="term" value="F:metal ion binding"/>
    <property type="evidence" value="ECO:0007669"/>
    <property type="project" value="UniProtKB-KW"/>
</dbReference>
<evidence type="ECO:0000256" key="1">
    <source>
        <dbReference type="ARBA" id="ARBA00022723"/>
    </source>
</evidence>
<evidence type="ECO:0000259" key="2">
    <source>
        <dbReference type="Pfam" id="PF06525"/>
    </source>
</evidence>
<sequence length="183" mass="19006">MSFYRVVWRIVWPAAGAALLAGGVLGPGGHSAVVSAAAPPWMRVDAAHKLASFTVTAAQGGANGTLNFNGYANGRLTVTVPTGWRVHIDFVNSGAGALPHSFEVIRDTGKIPPQGIEPPAIPRAETGNLIAGVPPMRKDTVDFIAAPPGRYLWFCGVPSHGISGMWNRFVVGAGAGMPAVTIK</sequence>
<dbReference type="PROSITE" id="PS00079">
    <property type="entry name" value="MULTICOPPER_OXIDASE1"/>
    <property type="match status" value="1"/>
</dbReference>
<comment type="caution">
    <text evidence="3">The sequence shown here is derived from an EMBL/GenBank/DDBJ whole genome shotgun (WGS) entry which is preliminary data.</text>
</comment>
<dbReference type="Gene3D" id="2.60.40.420">
    <property type="entry name" value="Cupredoxins - blue copper proteins"/>
    <property type="match status" value="1"/>
</dbReference>
<dbReference type="InterPro" id="IPR008972">
    <property type="entry name" value="Cupredoxin"/>
</dbReference>
<accession>A0A537K3X8</accession>
<feature type="domain" description="Sulfocyanin-like C-terminal" evidence="2">
    <location>
        <begin position="53"/>
        <end position="178"/>
    </location>
</feature>
<reference evidence="3 4" key="1">
    <citation type="journal article" date="2019" name="Nat. Microbiol.">
        <title>Mediterranean grassland soil C-N compound turnover is dependent on rainfall and depth, and is mediated by genomically divergent microorganisms.</title>
        <authorList>
            <person name="Diamond S."/>
            <person name="Andeer P.F."/>
            <person name="Li Z."/>
            <person name="Crits-Christoph A."/>
            <person name="Burstein D."/>
            <person name="Anantharaman K."/>
            <person name="Lane K.R."/>
            <person name="Thomas B.C."/>
            <person name="Pan C."/>
            <person name="Northen T.R."/>
            <person name="Banfield J.F."/>
        </authorList>
    </citation>
    <scope>NUCLEOTIDE SEQUENCE [LARGE SCALE GENOMIC DNA]</scope>
    <source>
        <strain evidence="3">NP_3</strain>
    </source>
</reference>
<evidence type="ECO:0000313" key="3">
    <source>
        <dbReference type="EMBL" id="TMI90478.1"/>
    </source>
</evidence>
<gene>
    <name evidence="3" type="ORF">E6H00_06790</name>
</gene>
<dbReference type="Pfam" id="PF06525">
    <property type="entry name" value="SoxE"/>
    <property type="match status" value="1"/>
</dbReference>
<dbReference type="InterPro" id="IPR049544">
    <property type="entry name" value="SoxE-like_C"/>
</dbReference>
<organism evidence="3 4">
    <name type="scientific">Candidatus Segetimicrobium genomatis</name>
    <dbReference type="NCBI Taxonomy" id="2569760"/>
    <lineage>
        <taxon>Bacteria</taxon>
        <taxon>Bacillati</taxon>
        <taxon>Candidatus Sysuimicrobiota</taxon>
        <taxon>Candidatus Sysuimicrobiia</taxon>
        <taxon>Candidatus Sysuimicrobiales</taxon>
        <taxon>Candidatus Segetimicrobiaceae</taxon>
        <taxon>Candidatus Segetimicrobium</taxon>
    </lineage>
</organism>
<name>A0A537K3X8_9BACT</name>